<dbReference type="PANTHER" id="PTHR30146:SF109">
    <property type="entry name" value="HTH-TYPE TRANSCRIPTIONAL REGULATOR GALS"/>
    <property type="match status" value="1"/>
</dbReference>
<name>A0A1X0VG98_LEUPS</name>
<dbReference type="PANTHER" id="PTHR30146">
    <property type="entry name" value="LACI-RELATED TRANSCRIPTIONAL REPRESSOR"/>
    <property type="match status" value="1"/>
</dbReference>
<evidence type="ECO:0000256" key="3">
    <source>
        <dbReference type="ARBA" id="ARBA00023163"/>
    </source>
</evidence>
<evidence type="ECO:0000256" key="1">
    <source>
        <dbReference type="ARBA" id="ARBA00023015"/>
    </source>
</evidence>
<dbReference type="Pfam" id="PF13377">
    <property type="entry name" value="Peripla_BP_3"/>
    <property type="match status" value="1"/>
</dbReference>
<dbReference type="EMBL" id="MPLS01000001">
    <property type="protein sequence ID" value="ORI98733.1"/>
    <property type="molecule type" value="Genomic_DNA"/>
</dbReference>
<keyword evidence="2" id="KW-0238">DNA-binding</keyword>
<dbReference type="AlphaFoldDB" id="A0A1X0VG98"/>
<evidence type="ECO:0000259" key="5">
    <source>
        <dbReference type="PROSITE" id="PS50932"/>
    </source>
</evidence>
<dbReference type="eggNOG" id="COG1609">
    <property type="taxonomic scope" value="Bacteria"/>
</dbReference>
<dbReference type="STRING" id="33968.BMS77_03005"/>
<evidence type="ECO:0000256" key="2">
    <source>
        <dbReference type="ARBA" id="ARBA00023125"/>
    </source>
</evidence>
<feature type="compositionally biased region" description="Polar residues" evidence="4">
    <location>
        <begin position="307"/>
        <end position="318"/>
    </location>
</feature>
<dbReference type="GO" id="GO:0000976">
    <property type="term" value="F:transcription cis-regulatory region binding"/>
    <property type="evidence" value="ECO:0007669"/>
    <property type="project" value="TreeGrafter"/>
</dbReference>
<feature type="region of interest" description="Disordered" evidence="4">
    <location>
        <begin position="307"/>
        <end position="328"/>
    </location>
</feature>
<keyword evidence="3" id="KW-0804">Transcription</keyword>
<dbReference type="SUPFAM" id="SSF47413">
    <property type="entry name" value="lambda repressor-like DNA-binding domains"/>
    <property type="match status" value="1"/>
</dbReference>
<keyword evidence="1" id="KW-0805">Transcription regulation</keyword>
<dbReference type="InterPro" id="IPR010982">
    <property type="entry name" value="Lambda_DNA-bd_dom_sf"/>
</dbReference>
<dbReference type="PROSITE" id="PS50932">
    <property type="entry name" value="HTH_LACI_2"/>
    <property type="match status" value="1"/>
</dbReference>
<reference evidence="7 8" key="1">
    <citation type="journal article" date="2017" name="Front. Microbiol.">
        <title>Genomic Characterization of Dairy Associated Leuconostoc Species and Diversity of Leuconostocs in Undefined Mixed Mesophilic Starter Cultures.</title>
        <authorList>
            <person name="Frantzen C.A."/>
            <person name="Kot W."/>
            <person name="Pedersen T.B."/>
            <person name="Ardo Y.M."/>
            <person name="Broadbent J.R."/>
            <person name="Neve H."/>
            <person name="Hansen L.H."/>
            <person name="Dal Bello F."/>
            <person name="Ostlie H.M."/>
            <person name="Kleppen H.P."/>
            <person name="Vogensen F.K."/>
            <person name="Holo H."/>
        </authorList>
    </citation>
    <scope>NUCLEOTIDE SEQUENCE [LARGE SCALE GENOMIC DNA]</scope>
    <source>
        <strain evidence="7 8">LMGCF08</strain>
    </source>
</reference>
<evidence type="ECO:0000313" key="7">
    <source>
        <dbReference type="EMBL" id="ORI98733.1"/>
    </source>
</evidence>
<evidence type="ECO:0000256" key="4">
    <source>
        <dbReference type="SAM" id="MobiDB-lite"/>
    </source>
</evidence>
<dbReference type="Gene3D" id="3.40.50.2300">
    <property type="match status" value="2"/>
</dbReference>
<dbReference type="Gene3D" id="1.10.260.40">
    <property type="entry name" value="lambda repressor-like DNA-binding domains"/>
    <property type="match status" value="1"/>
</dbReference>
<dbReference type="PROSITE" id="PS50943">
    <property type="entry name" value="HTH_CROC1"/>
    <property type="match status" value="1"/>
</dbReference>
<dbReference type="InterPro" id="IPR000843">
    <property type="entry name" value="HTH_LacI"/>
</dbReference>
<accession>A0A1X0VG98</accession>
<dbReference type="SMART" id="SM00354">
    <property type="entry name" value="HTH_LACI"/>
    <property type="match status" value="1"/>
</dbReference>
<evidence type="ECO:0000259" key="6">
    <source>
        <dbReference type="PROSITE" id="PS50943"/>
    </source>
</evidence>
<sequence length="328" mass="36648">MDKKVTINDIAAQAGVSKTTISRYLNGKFDNMSGNTRARIKETIDKLDYRPNRQAQALKTHHSFLIGVSVADISNMYTSRLLKGIGEYFQKTHYQVLIMDADNSVERELSNLEKMMIEQVDGIILQPLVHQPEHYQLLVDEKTPVVQVDRYTEPFTWPAVVSDNFQKSVELAKIFKTKSYDAILVLANHINGVSSRMNRYNGLEAGLTGSGITVKLIEIDGSDWQSLLHAEIKQHQHPAIFALNGQVLWSAVRFAKARSLNIPEDVGLIGYDDDQFADMITPAIASVSQNPQEIGRVAAEQLLSSVNGQATPPKNTRIPSEIQMRDSL</sequence>
<dbReference type="Pfam" id="PF00356">
    <property type="entry name" value="LacI"/>
    <property type="match status" value="1"/>
</dbReference>
<comment type="caution">
    <text evidence="7">The sequence shown here is derived from an EMBL/GenBank/DDBJ whole genome shotgun (WGS) entry which is preliminary data.</text>
</comment>
<dbReference type="CDD" id="cd01392">
    <property type="entry name" value="HTH_LacI"/>
    <property type="match status" value="1"/>
</dbReference>
<dbReference type="CDD" id="cd06283">
    <property type="entry name" value="PBP1_RegR_EndR_KdgR-like"/>
    <property type="match status" value="1"/>
</dbReference>
<dbReference type="RefSeq" id="WP_004915573.1">
    <property type="nucleotide sequence ID" value="NZ_MPLS01000001.1"/>
</dbReference>
<dbReference type="InterPro" id="IPR028082">
    <property type="entry name" value="Peripla_BP_I"/>
</dbReference>
<proteinExistence type="predicted"/>
<evidence type="ECO:0000313" key="8">
    <source>
        <dbReference type="Proteomes" id="UP000192288"/>
    </source>
</evidence>
<protein>
    <submittedName>
        <fullName evidence="7">LacI family transcriptional regulator</fullName>
    </submittedName>
</protein>
<dbReference type="InterPro" id="IPR001387">
    <property type="entry name" value="Cro/C1-type_HTH"/>
</dbReference>
<dbReference type="Proteomes" id="UP000192288">
    <property type="component" value="Unassembled WGS sequence"/>
</dbReference>
<feature type="domain" description="HTH cro/C1-type" evidence="6">
    <location>
        <begin position="3"/>
        <end position="28"/>
    </location>
</feature>
<dbReference type="PRINTS" id="PR00036">
    <property type="entry name" value="HTHLACI"/>
</dbReference>
<dbReference type="InterPro" id="IPR046335">
    <property type="entry name" value="LacI/GalR-like_sensor"/>
</dbReference>
<gene>
    <name evidence="7" type="ORF">BMR96_00320</name>
</gene>
<organism evidence="7 8">
    <name type="scientific">Leuconostoc pseudomesenteroides</name>
    <dbReference type="NCBI Taxonomy" id="33968"/>
    <lineage>
        <taxon>Bacteria</taxon>
        <taxon>Bacillati</taxon>
        <taxon>Bacillota</taxon>
        <taxon>Bacilli</taxon>
        <taxon>Lactobacillales</taxon>
        <taxon>Lactobacillaceae</taxon>
        <taxon>Leuconostoc</taxon>
    </lineage>
</organism>
<dbReference type="SUPFAM" id="SSF53822">
    <property type="entry name" value="Periplasmic binding protein-like I"/>
    <property type="match status" value="1"/>
</dbReference>
<dbReference type="PROSITE" id="PS00356">
    <property type="entry name" value="HTH_LACI_1"/>
    <property type="match status" value="1"/>
</dbReference>
<dbReference type="GO" id="GO:0003700">
    <property type="term" value="F:DNA-binding transcription factor activity"/>
    <property type="evidence" value="ECO:0007669"/>
    <property type="project" value="TreeGrafter"/>
</dbReference>
<feature type="domain" description="HTH lacI-type" evidence="5">
    <location>
        <begin position="5"/>
        <end position="60"/>
    </location>
</feature>